<dbReference type="Proteomes" id="UP000182241">
    <property type="component" value="Unassembled WGS sequence"/>
</dbReference>
<proteinExistence type="inferred from homology"/>
<dbReference type="CDD" id="cd16334">
    <property type="entry name" value="LppX-like"/>
    <property type="match status" value="1"/>
</dbReference>
<dbReference type="GO" id="GO:0030313">
    <property type="term" value="C:cell envelope"/>
    <property type="evidence" value="ECO:0007669"/>
    <property type="project" value="UniProtKB-SubCell"/>
</dbReference>
<dbReference type="AlphaFoldDB" id="A0A1H4NLF8"/>
<sequence>MKRTSRPALIAASAAVALSVVLTGCADKGTTTAGSDTPAASASTADAPALLSSAAEASKKVTSAHFTVAVDGKVPNLPVTKVDGDLQVKPVTQATGTATIDIGGASEGKFTYIDGKMYAAILGDKYVDYGDGASIYDVSALFDEKRGIPNILTKVTGAKAAGTETIDGQETTKITGTVPATEIAAISGSRVDPDKSVPVPTTLWIQNSGDKQLVRIEVKPSTEGTITLTFSKWGEKVTVTKPNVTPIEATDKPEAGESLPR</sequence>
<reference evidence="9" key="1">
    <citation type="submission" date="2016-10" db="EMBL/GenBank/DDBJ databases">
        <authorList>
            <person name="Varghese N."/>
            <person name="Submissions S."/>
        </authorList>
    </citation>
    <scope>NUCLEOTIDE SEQUENCE [LARGE SCALE GENOMIC DNA]</scope>
    <source>
        <strain evidence="9">DSM 44234</strain>
    </source>
</reference>
<keyword evidence="6 8" id="KW-0449">Lipoprotein</keyword>
<protein>
    <submittedName>
        <fullName evidence="8">Lipoprotein LprA</fullName>
    </submittedName>
</protein>
<evidence type="ECO:0000256" key="7">
    <source>
        <dbReference type="SAM" id="SignalP"/>
    </source>
</evidence>
<evidence type="ECO:0000256" key="3">
    <source>
        <dbReference type="ARBA" id="ARBA00022475"/>
    </source>
</evidence>
<evidence type="ECO:0000313" key="9">
    <source>
        <dbReference type="Proteomes" id="UP000182241"/>
    </source>
</evidence>
<dbReference type="EMBL" id="FNSA01000003">
    <property type="protein sequence ID" value="SEB95964.1"/>
    <property type="molecule type" value="Genomic_DNA"/>
</dbReference>
<accession>A0A1H4NLF8</accession>
<dbReference type="KEGG" id="tsm:ASU32_04905"/>
<dbReference type="InterPro" id="IPR009830">
    <property type="entry name" value="LppX/LprAFG"/>
</dbReference>
<keyword evidence="4 7" id="KW-0732">Signal</keyword>
<keyword evidence="3" id="KW-0472">Membrane</keyword>
<dbReference type="Pfam" id="PF07161">
    <property type="entry name" value="LppX_LprAFG"/>
    <property type="match status" value="1"/>
</dbReference>
<feature type="signal peptide" evidence="7">
    <location>
        <begin position="1"/>
        <end position="26"/>
    </location>
</feature>
<keyword evidence="3" id="KW-1003">Cell membrane</keyword>
<evidence type="ECO:0000256" key="4">
    <source>
        <dbReference type="ARBA" id="ARBA00022729"/>
    </source>
</evidence>
<dbReference type="PROSITE" id="PS51257">
    <property type="entry name" value="PROKAR_LIPOPROTEIN"/>
    <property type="match status" value="1"/>
</dbReference>
<gene>
    <name evidence="8" type="ORF">SAMN04489793_1202</name>
</gene>
<organism evidence="8 9">
    <name type="scientific">Tsukamurella tyrosinosolvens</name>
    <dbReference type="NCBI Taxonomy" id="57704"/>
    <lineage>
        <taxon>Bacteria</taxon>
        <taxon>Bacillati</taxon>
        <taxon>Actinomycetota</taxon>
        <taxon>Actinomycetes</taxon>
        <taxon>Mycobacteriales</taxon>
        <taxon>Tsukamurellaceae</taxon>
        <taxon>Tsukamurella</taxon>
    </lineage>
</organism>
<evidence type="ECO:0000256" key="5">
    <source>
        <dbReference type="ARBA" id="ARBA00023139"/>
    </source>
</evidence>
<dbReference type="RefSeq" id="WP_068524207.1">
    <property type="nucleotide sequence ID" value="NZ_CP019066.1"/>
</dbReference>
<dbReference type="OrthoDB" id="4711443at2"/>
<evidence type="ECO:0000256" key="2">
    <source>
        <dbReference type="ARBA" id="ARBA00009194"/>
    </source>
</evidence>
<dbReference type="SUPFAM" id="SSF89392">
    <property type="entry name" value="Prokaryotic lipoproteins and lipoprotein localization factors"/>
    <property type="match status" value="1"/>
</dbReference>
<keyword evidence="5" id="KW-0564">Palmitate</keyword>
<dbReference type="GeneID" id="300995239"/>
<evidence type="ECO:0000256" key="1">
    <source>
        <dbReference type="ARBA" id="ARBA00004196"/>
    </source>
</evidence>
<dbReference type="Gene3D" id="2.50.20.20">
    <property type="match status" value="1"/>
</dbReference>
<evidence type="ECO:0000256" key="6">
    <source>
        <dbReference type="ARBA" id="ARBA00023288"/>
    </source>
</evidence>
<comment type="subcellular location">
    <subcellularLocation>
        <location evidence="1">Cell envelope</location>
    </subcellularLocation>
</comment>
<evidence type="ECO:0000313" key="8">
    <source>
        <dbReference type="EMBL" id="SEB95964.1"/>
    </source>
</evidence>
<dbReference type="InterPro" id="IPR029046">
    <property type="entry name" value="LolA/LolB/LppX"/>
</dbReference>
<dbReference type="STRING" id="57704.SAMN04489793_1202"/>
<comment type="similarity">
    <text evidence="2">Belongs to the LppX/LprAFG lipoprotein family.</text>
</comment>
<keyword evidence="9" id="KW-1185">Reference proteome</keyword>
<name>A0A1H4NLF8_TSUTY</name>
<feature type="chain" id="PRO_5009844410" evidence="7">
    <location>
        <begin position="27"/>
        <end position="261"/>
    </location>
</feature>